<keyword evidence="5" id="KW-0539">Nucleus</keyword>
<dbReference type="EMBL" id="GHES01036323">
    <property type="protein sequence ID" value="MPA66882.1"/>
    <property type="molecule type" value="Transcribed_RNA"/>
</dbReference>
<dbReference type="SUPFAM" id="SSF47459">
    <property type="entry name" value="HLH, helix-loop-helix DNA-binding domain"/>
    <property type="match status" value="1"/>
</dbReference>
<evidence type="ECO:0000256" key="2">
    <source>
        <dbReference type="ARBA" id="ARBA00023015"/>
    </source>
</evidence>
<dbReference type="GO" id="GO:0000981">
    <property type="term" value="F:DNA-binding transcription factor activity, RNA polymerase II-specific"/>
    <property type="evidence" value="ECO:0007669"/>
    <property type="project" value="TreeGrafter"/>
</dbReference>
<protein>
    <recommendedName>
        <fullName evidence="8">BHLH domain-containing protein</fullName>
    </recommendedName>
</protein>
<gene>
    <name evidence="7" type="ORF">Din_036323</name>
</gene>
<keyword evidence="3" id="KW-0238">DNA-binding</keyword>
<sequence length="471" mass="52293">MAEECSESSVATSSSIPNWWPDLHASSLSSWSANTTNQWQPLNPNSNSSCEEDVSISTTSFTNASNHSGLSVDSSRRLFESASTNELIGETASVNHHLWNHVLLSARSSGQLNNSQDVGEKLPTGMFEPAFDYLKKMDNSWEFTNSASFNNFEKHSNGFNESLIESERPKKQSNLVSNWSIAPPDPEVNISLSSTLMDQYYSRSDLYHVKQMVSDSINSNFGSFLCCDHDLKVENDYHEIEGPEALFRRSFNGNGIGYQMSLNNSLVGDNSKYYYGIPDMPCNNPTTKSLNLSDCKKQLLPTSAPTTIATGHTLTRSSGRRQGITNEGKKKRTEVNSETVLKKPKHENSTVSSTKTQVPKVKLGDKITALQQIVSPFGKTDASSVLWEAIGYIKFLQEQVQLLSNPYMKTNASKDPWGGLELKDRGDAKFDLKSRGLCLVPISCTPQVCRENTGSDYWTPTHRGCPFVQMK</sequence>
<evidence type="ECO:0000256" key="6">
    <source>
        <dbReference type="SAM" id="MobiDB-lite"/>
    </source>
</evidence>
<dbReference type="AlphaFoldDB" id="A0A5B7BDD8"/>
<dbReference type="InterPro" id="IPR036638">
    <property type="entry name" value="HLH_DNA-bd_sf"/>
</dbReference>
<dbReference type="PANTHER" id="PTHR16223">
    <property type="entry name" value="TRANSCRIPTION FACTOR BHLH83-RELATED"/>
    <property type="match status" value="1"/>
</dbReference>
<reference evidence="7" key="1">
    <citation type="submission" date="2019-08" db="EMBL/GenBank/DDBJ databases">
        <title>Reference gene set and small RNA set construction with multiple tissues from Davidia involucrata Baill.</title>
        <authorList>
            <person name="Yang H."/>
            <person name="Zhou C."/>
            <person name="Li G."/>
            <person name="Wang J."/>
            <person name="Gao P."/>
            <person name="Wang M."/>
            <person name="Wang R."/>
            <person name="Zhao Y."/>
        </authorList>
    </citation>
    <scope>NUCLEOTIDE SEQUENCE</scope>
    <source>
        <tissue evidence="7">Mixed with DoveR01_LX</tissue>
    </source>
</reference>
<dbReference type="GO" id="GO:0005634">
    <property type="term" value="C:nucleus"/>
    <property type="evidence" value="ECO:0007669"/>
    <property type="project" value="UniProtKB-SubCell"/>
</dbReference>
<evidence type="ECO:0000256" key="5">
    <source>
        <dbReference type="ARBA" id="ARBA00023242"/>
    </source>
</evidence>
<keyword evidence="2" id="KW-0805">Transcription regulation</keyword>
<evidence type="ECO:0008006" key="8">
    <source>
        <dbReference type="Google" id="ProtNLM"/>
    </source>
</evidence>
<dbReference type="PANTHER" id="PTHR16223:SF171">
    <property type="entry name" value="BASIC HELIX-LOOP-HELIX (BHLH) DNA-BINDING SUPERFAMILY PROTEIN"/>
    <property type="match status" value="1"/>
</dbReference>
<name>A0A5B7BDD8_DAVIN</name>
<evidence type="ECO:0000256" key="4">
    <source>
        <dbReference type="ARBA" id="ARBA00023163"/>
    </source>
</evidence>
<feature type="region of interest" description="Disordered" evidence="6">
    <location>
        <begin position="315"/>
        <end position="337"/>
    </location>
</feature>
<keyword evidence="4" id="KW-0804">Transcription</keyword>
<dbReference type="GO" id="GO:0000978">
    <property type="term" value="F:RNA polymerase II cis-regulatory region sequence-specific DNA binding"/>
    <property type="evidence" value="ECO:0007669"/>
    <property type="project" value="TreeGrafter"/>
</dbReference>
<dbReference type="InterPro" id="IPR045843">
    <property type="entry name" value="IND-like"/>
</dbReference>
<proteinExistence type="predicted"/>
<accession>A0A5B7BDD8</accession>
<dbReference type="GO" id="GO:0046983">
    <property type="term" value="F:protein dimerization activity"/>
    <property type="evidence" value="ECO:0007669"/>
    <property type="project" value="InterPro"/>
</dbReference>
<evidence type="ECO:0000256" key="1">
    <source>
        <dbReference type="ARBA" id="ARBA00004123"/>
    </source>
</evidence>
<comment type="subcellular location">
    <subcellularLocation>
        <location evidence="1">Nucleus</location>
    </subcellularLocation>
</comment>
<organism evidence="7">
    <name type="scientific">Davidia involucrata</name>
    <name type="common">Dove tree</name>
    <dbReference type="NCBI Taxonomy" id="16924"/>
    <lineage>
        <taxon>Eukaryota</taxon>
        <taxon>Viridiplantae</taxon>
        <taxon>Streptophyta</taxon>
        <taxon>Embryophyta</taxon>
        <taxon>Tracheophyta</taxon>
        <taxon>Spermatophyta</taxon>
        <taxon>Magnoliopsida</taxon>
        <taxon>eudicotyledons</taxon>
        <taxon>Gunneridae</taxon>
        <taxon>Pentapetalae</taxon>
        <taxon>asterids</taxon>
        <taxon>Cornales</taxon>
        <taxon>Nyssaceae</taxon>
        <taxon>Davidia</taxon>
    </lineage>
</organism>
<evidence type="ECO:0000313" key="7">
    <source>
        <dbReference type="EMBL" id="MPA66882.1"/>
    </source>
</evidence>
<evidence type="ECO:0000256" key="3">
    <source>
        <dbReference type="ARBA" id="ARBA00023125"/>
    </source>
</evidence>
<dbReference type="CDD" id="cd11393">
    <property type="entry name" value="bHLH_AtbHLH_like"/>
    <property type="match status" value="1"/>
</dbReference>
<dbReference type="InterPro" id="IPR045239">
    <property type="entry name" value="bHLH95_bHLH"/>
</dbReference>